<sequence>MDSMKSDMPKLFFPNPTQFRESCLPQEFSFRKPIMEYIWKNPSTPKVYQKLIQCCKIFFFKNAILVIENLEYYNGWRYCKGKDCSKCPYGRHVMEKLDTDKLLCDIWLSEKLCVNTYGNLGRIASNFIPKISRYNVVNLQLFNELLYFDELKFLSKGVKECSLHWNLVKYSNGEEVPLENIIRLFTNSKRVFMNFSHQSKNAACRSYDDFIDACSTIKDVSFHLIPNDFDVPKFYQHLKKSKNRCSFSIFSGYYVSRLEEVIDEILQTSNFGFVPPVIDYVERDEQKLQRMCELQETKSSKYR</sequence>
<organism evidence="1 2">
    <name type="scientific">Panagrolaimus davidi</name>
    <dbReference type="NCBI Taxonomy" id="227884"/>
    <lineage>
        <taxon>Eukaryota</taxon>
        <taxon>Metazoa</taxon>
        <taxon>Ecdysozoa</taxon>
        <taxon>Nematoda</taxon>
        <taxon>Chromadorea</taxon>
        <taxon>Rhabditida</taxon>
        <taxon>Tylenchina</taxon>
        <taxon>Panagrolaimomorpha</taxon>
        <taxon>Panagrolaimoidea</taxon>
        <taxon>Panagrolaimidae</taxon>
        <taxon>Panagrolaimus</taxon>
    </lineage>
</organism>
<evidence type="ECO:0000313" key="2">
    <source>
        <dbReference type="WBParaSite" id="PDA_v2.g15835.t1"/>
    </source>
</evidence>
<dbReference type="Proteomes" id="UP000887578">
    <property type="component" value="Unplaced"/>
</dbReference>
<name>A0A914PJA5_9BILA</name>
<protein>
    <submittedName>
        <fullName evidence="2">Uncharacterized protein</fullName>
    </submittedName>
</protein>
<evidence type="ECO:0000313" key="1">
    <source>
        <dbReference type="Proteomes" id="UP000887578"/>
    </source>
</evidence>
<keyword evidence="1" id="KW-1185">Reference proteome</keyword>
<proteinExistence type="predicted"/>
<dbReference type="AlphaFoldDB" id="A0A914PJA5"/>
<reference evidence="2" key="1">
    <citation type="submission" date="2022-11" db="UniProtKB">
        <authorList>
            <consortium name="WormBaseParasite"/>
        </authorList>
    </citation>
    <scope>IDENTIFICATION</scope>
</reference>
<dbReference type="WBParaSite" id="PDA_v2.g15835.t1">
    <property type="protein sequence ID" value="PDA_v2.g15835.t1"/>
    <property type="gene ID" value="PDA_v2.g15835"/>
</dbReference>
<accession>A0A914PJA5</accession>